<keyword evidence="3" id="KW-0325">Glycoprotein</keyword>
<keyword evidence="4" id="KW-0175">Coiled coil</keyword>
<dbReference type="SUPFAM" id="SSF110296">
    <property type="entry name" value="Oligoxyloglucan reducing end-specific cellobiohydrolase"/>
    <property type="match status" value="1"/>
</dbReference>
<dbReference type="InterPro" id="IPR013517">
    <property type="entry name" value="FG-GAP"/>
</dbReference>
<dbReference type="InterPro" id="IPR013519">
    <property type="entry name" value="Int_alpha_beta-p"/>
</dbReference>
<keyword evidence="2" id="KW-0677">Repeat</keyword>
<dbReference type="SUPFAM" id="SSF69318">
    <property type="entry name" value="Integrin alpha N-terminal domain"/>
    <property type="match status" value="1"/>
</dbReference>
<dbReference type="PROSITE" id="PS51688">
    <property type="entry name" value="ICA"/>
    <property type="match status" value="1"/>
</dbReference>
<protein>
    <recommendedName>
        <fullName evidence="5">Peptidase S74 domain-containing protein</fullName>
    </recommendedName>
</protein>
<sequence>MAEDYTYEIGEIISGEIEYPPQWVRDYIYANQDANLTAWGGTDVSFTVSSATESYGQGTYKLSANLVRESTVAAVGLSTDRNFAMTNLFNNEYNEWYHNTSYYTGWQTAPSSLTNPNFSIDLTPTLTITSDIPVVTIEFPEALQITKYQLWGANTNGTYAEHYLFGYDEGTGVYDLLNHSTDTLNNTSQTYNVNSAGKVYKKYAFTPSQPVYTQYITPELRFFGYVVRTTPSSLTFTDDILTIENSIDTNDTDPVSFVLPVGYEMSNLNVTNFSGTGTVSYTLSTDGATDITGTFTATGDNLLAGNPLVPGADTTYTLTLTADATITYTIVGTKSVDSGIITYGTPDWSTLSKTTIRPDVPIASARFGSSIAISGNYAIVGAFIDNKAYIFEKTGLGGWSQVSVLESSYSVNQFGYSVAIDGDYAIVGASTSAGPGVSPGYTYGSAHIFKRDGSGAWNEEVMLQPTDKLSSNTSYLRFGWSVAIDGDYVAIGAPINNFYSTSSGSAFGSAHVYKRDGAGDWNSFDDLVPFNSDFTDRTSGNTSFGMTIALQGDELFVGSGGTTNQGGSAVRIFKLNSAGDAFEPSQFISPEPDVGDGFSKYGLAVSGDYMIVGAVLDDYNNNSFIDTGAAYIYLRNDSGVWNEQKHLYGQDPVASDYFGWSVAIHGDFAMVGAKWKNSPSVGAAFVYERNGTNWTQIQYILGTGDQFGYSVAMDGDSWLVGEIYEDSGGVVYNYGPNIPIILNPTPLTFTDDILTIENSIDANDTDPVSFVLPVGYEMSNLNVTNFSGTGTVSYTLSTDGATDITGTFTATGDNLLAGNPLAPGADATYTLTLTADAAITYTIVGTKTVDYGILFISYDWSNLSEEIISADTPVHDARFGNTIDKSGNYMISSAPQKDSNKGAAYIFERNASGAWSQVQYLQPASLTSDAKFGGGLAIDGNYAVFGSTSMNSVYVYELENGVWTEKQTIVADTSWNTNSSFGINMSMNGDFFVVGSRSSSNIGGSQGSAHIYKRDGSGTWNEFGMVIPFKGSSGNWSDETTTGQLFGIRTKIQGDDLYVGAYGSGQVFVFKMNSGNTAFEPQQIITTSTANIDGYGMLDADGDHLIVGAFGGNDESAFIYERDSYGVWGNEVQILDHIPNTSDQFGYSVSISGTRAVVAGYGTSSNEGAAYIYEKQSGGGWTKIHDITPPSGSTGYVGVSTFIDHEYFMVGAYLGDTDGVAGGVVYSYKAFGSDEGIYLPTPLTFTDDILTIENSISQNDTDPVSFVLPAGYEMSNLNVTNFSGTGTVTYTLSTDGATDITGTFSASGTNLLSGNPILVIAADTTYILTLTADASITYTIMGTRLYTMSSSEYSISQLITAGYTQQQLLDGNFWIADDTANRFFPIYDDGLLDVSGGNMIVRDNFIMGTGNIDLSNVLIKQPSTFDADISVTNRLFVTGDVSMGTVGLNVAGDITIDGNLSVESYKDNSISPSAVKSDADGSITESNMTAIMNDSSYDKLQMNGDVSLNSTISTPGYSVTFETVANTVPDTTSSPSDAITLNTSNSKIITNSRQQYVGPGNHARIDNTGRLVGLVNSTGTISLSTNYGDNFTSIGSNGIGIAISADGTYICKVETTTGIHISTDEGSTWTNTYTNFSGISFLSYTGGDSGSSPILYVADVCISGNGQYICVIIAQNTNVLFSNDFGATWSSKFNVGPNAMYNSRMSISGQYICIHASYNGGQIWVSNDYGVTFLQNSSAPTGCWGMSMSSSGQYIYVKSNYCSKDYGVTWGSHSSSLRWGGWTGDKRFEGYAHSVWGPNGDIQVLMNMWSPRLFISVDGGATYNIGSTQIATSIGQADSYFGGTNRKVLGLTISNDGKYLFFHTKTSGEVVRINIDGIGYTPPVYQASSDKVTYFGASTKLKLTNGIQLSDNTIVNTTNISSGTYATNDVVFKPSHFDNMTVTGDFASNPPLSASDYRIKTNIQELDETHTIDKLRPVTYYQTQMKKNAIGFIAHELQEHYPELVEGEKDGDKMQSVNYTGILAILINEIKQLKQNIKDTRNTLSGQNSAS</sequence>
<dbReference type="Gene3D" id="2.130.10.130">
    <property type="entry name" value="Integrin alpha, N-terminal"/>
    <property type="match status" value="3"/>
</dbReference>
<evidence type="ECO:0000256" key="4">
    <source>
        <dbReference type="SAM" id="Coils"/>
    </source>
</evidence>
<feature type="coiled-coil region" evidence="4">
    <location>
        <begin position="2023"/>
        <end position="2050"/>
    </location>
</feature>
<dbReference type="EMBL" id="MN740306">
    <property type="protein sequence ID" value="QHT99294.1"/>
    <property type="molecule type" value="Genomic_DNA"/>
</dbReference>
<organism evidence="6">
    <name type="scientific">viral metagenome</name>
    <dbReference type="NCBI Taxonomy" id="1070528"/>
    <lineage>
        <taxon>unclassified sequences</taxon>
        <taxon>metagenomes</taxon>
        <taxon>organismal metagenomes</taxon>
    </lineage>
</organism>
<dbReference type="InterPro" id="IPR028994">
    <property type="entry name" value="Integrin_alpha_N"/>
</dbReference>
<dbReference type="Pfam" id="PF14312">
    <property type="entry name" value="FG-GAP_2"/>
    <property type="match status" value="5"/>
</dbReference>
<evidence type="ECO:0000256" key="3">
    <source>
        <dbReference type="ARBA" id="ARBA00023180"/>
    </source>
</evidence>
<dbReference type="Gene3D" id="2.130.10.10">
    <property type="entry name" value="YVTN repeat-like/Quinoprotein amine dehydrogenase"/>
    <property type="match status" value="1"/>
</dbReference>
<dbReference type="InterPro" id="IPR015943">
    <property type="entry name" value="WD40/YVTN_repeat-like_dom_sf"/>
</dbReference>
<evidence type="ECO:0000256" key="1">
    <source>
        <dbReference type="ARBA" id="ARBA00022729"/>
    </source>
</evidence>
<name>A0A6C0J0W9_9ZZZZ</name>
<evidence type="ECO:0000313" key="6">
    <source>
        <dbReference type="EMBL" id="QHT99294.1"/>
    </source>
</evidence>
<dbReference type="PANTHER" id="PTHR36220:SF1">
    <property type="entry name" value="GAMMA TUBULIN COMPLEX COMPONENT C-TERMINAL DOMAIN-CONTAINING PROTEIN"/>
    <property type="match status" value="1"/>
</dbReference>
<dbReference type="SMART" id="SM00191">
    <property type="entry name" value="Int_alpha"/>
    <property type="match status" value="5"/>
</dbReference>
<dbReference type="Pfam" id="PF13884">
    <property type="entry name" value="Peptidase_S74"/>
    <property type="match status" value="1"/>
</dbReference>
<proteinExistence type="predicted"/>
<evidence type="ECO:0000259" key="5">
    <source>
        <dbReference type="PROSITE" id="PS51688"/>
    </source>
</evidence>
<dbReference type="PANTHER" id="PTHR36220">
    <property type="entry name" value="UNNAMED PRODUCT"/>
    <property type="match status" value="1"/>
</dbReference>
<dbReference type="InterPro" id="IPR030392">
    <property type="entry name" value="S74_ICA"/>
</dbReference>
<feature type="domain" description="Peptidase S74" evidence="5">
    <location>
        <begin position="1955"/>
        <end position="2044"/>
    </location>
</feature>
<accession>A0A6C0J0W9</accession>
<reference evidence="6" key="1">
    <citation type="journal article" date="2020" name="Nature">
        <title>Giant virus diversity and host interactions through global metagenomics.</title>
        <authorList>
            <person name="Schulz F."/>
            <person name="Roux S."/>
            <person name="Paez-Espino D."/>
            <person name="Jungbluth S."/>
            <person name="Walsh D.A."/>
            <person name="Denef V.J."/>
            <person name="McMahon K.D."/>
            <person name="Konstantinidis K.T."/>
            <person name="Eloe-Fadrosh E.A."/>
            <person name="Kyrpides N.C."/>
            <person name="Woyke T."/>
        </authorList>
    </citation>
    <scope>NUCLEOTIDE SEQUENCE</scope>
    <source>
        <strain evidence="6">GVMAG-M-3300025699-48</strain>
    </source>
</reference>
<dbReference type="SUPFAM" id="SSF101908">
    <property type="entry name" value="Putative isomerase YbhE"/>
    <property type="match status" value="1"/>
</dbReference>
<keyword evidence="1" id="KW-0732">Signal</keyword>
<evidence type="ECO:0000256" key="2">
    <source>
        <dbReference type="ARBA" id="ARBA00022737"/>
    </source>
</evidence>